<dbReference type="InParanoid" id="E4ZTR7"/>
<evidence type="ECO:0000256" key="2">
    <source>
        <dbReference type="ARBA" id="ARBA00023315"/>
    </source>
</evidence>
<dbReference type="EC" id="3.4.-.-" evidence="3"/>
<feature type="region of interest" description="Disordered" evidence="5">
    <location>
        <begin position="560"/>
        <end position="581"/>
    </location>
</feature>
<dbReference type="GO" id="GO:0006508">
    <property type="term" value="P:proteolysis"/>
    <property type="evidence" value="ECO:0007669"/>
    <property type="project" value="UniProtKB-KW"/>
</dbReference>
<dbReference type="AlphaFoldDB" id="E4ZTR7"/>
<feature type="coiled-coil region" evidence="4">
    <location>
        <begin position="492"/>
        <end position="522"/>
    </location>
</feature>
<evidence type="ECO:0000313" key="8">
    <source>
        <dbReference type="Proteomes" id="UP000002668"/>
    </source>
</evidence>
<dbReference type="Pfam" id="PF04389">
    <property type="entry name" value="Peptidase_M28"/>
    <property type="match status" value="1"/>
</dbReference>
<feature type="compositionally biased region" description="Pro residues" evidence="5">
    <location>
        <begin position="409"/>
        <end position="426"/>
    </location>
</feature>
<gene>
    <name evidence="7" type="ORF">LEMA_P116300.1</name>
</gene>
<dbReference type="InterPro" id="IPR040234">
    <property type="entry name" value="QC/QCL"/>
</dbReference>
<dbReference type="InterPro" id="IPR037457">
    <property type="entry name" value="M28_QC"/>
</dbReference>
<feature type="signal peptide" evidence="3">
    <location>
        <begin position="1"/>
        <end position="24"/>
    </location>
</feature>
<dbReference type="HOGENOM" id="CLU_338598_0_0_1"/>
<dbReference type="InterPro" id="IPR007484">
    <property type="entry name" value="Peptidase_M28"/>
</dbReference>
<dbReference type="Gene3D" id="3.40.630.10">
    <property type="entry name" value="Zn peptidases"/>
    <property type="match status" value="1"/>
</dbReference>
<evidence type="ECO:0000256" key="1">
    <source>
        <dbReference type="ARBA" id="ARBA00022679"/>
    </source>
</evidence>
<dbReference type="STRING" id="985895.E4ZTR7"/>
<feature type="chain" id="PRO_5005128112" description="Peptide hydrolase" evidence="3">
    <location>
        <begin position="25"/>
        <end position="840"/>
    </location>
</feature>
<dbReference type="SUPFAM" id="SSF53187">
    <property type="entry name" value="Zn-dependent exopeptidases"/>
    <property type="match status" value="1"/>
</dbReference>
<dbReference type="eggNOG" id="KOG3946">
    <property type="taxonomic scope" value="Eukaryota"/>
</dbReference>
<dbReference type="FunFam" id="3.40.630.10:FF:000074">
    <property type="entry name" value="Peptide hydrolase"/>
    <property type="match status" value="1"/>
</dbReference>
<evidence type="ECO:0000256" key="5">
    <source>
        <dbReference type="SAM" id="MobiDB-lite"/>
    </source>
</evidence>
<keyword evidence="3" id="KW-0862">Zinc</keyword>
<dbReference type="OrthoDB" id="3907302at2759"/>
<proteinExistence type="inferred from homology"/>
<keyword evidence="1" id="KW-0808">Transferase</keyword>
<keyword evidence="3" id="KW-0378">Hydrolase</keyword>
<evidence type="ECO:0000256" key="4">
    <source>
        <dbReference type="SAM" id="Coils"/>
    </source>
</evidence>
<feature type="region of interest" description="Disordered" evidence="5">
    <location>
        <begin position="382"/>
        <end position="443"/>
    </location>
</feature>
<keyword evidence="4" id="KW-0175">Coiled coil</keyword>
<keyword evidence="3" id="KW-0732">Signal</keyword>
<dbReference type="GeneID" id="13291246"/>
<dbReference type="CDD" id="cd03880">
    <property type="entry name" value="M28_QC_like"/>
    <property type="match status" value="1"/>
</dbReference>
<feature type="region of interest" description="Disordered" evidence="5">
    <location>
        <begin position="281"/>
        <end position="303"/>
    </location>
</feature>
<organism evidence="8">
    <name type="scientific">Leptosphaeria maculans (strain JN3 / isolate v23.1.3 / race Av1-4-5-6-7-8)</name>
    <name type="common">Blackleg fungus</name>
    <name type="synonym">Phoma lingam</name>
    <dbReference type="NCBI Taxonomy" id="985895"/>
    <lineage>
        <taxon>Eukaryota</taxon>
        <taxon>Fungi</taxon>
        <taxon>Dikarya</taxon>
        <taxon>Ascomycota</taxon>
        <taxon>Pezizomycotina</taxon>
        <taxon>Dothideomycetes</taxon>
        <taxon>Pleosporomycetidae</taxon>
        <taxon>Pleosporales</taxon>
        <taxon>Pleosporineae</taxon>
        <taxon>Leptosphaeriaceae</taxon>
        <taxon>Plenodomus</taxon>
        <taxon>Plenodomus lingam/Leptosphaeria maculans species complex</taxon>
    </lineage>
</organism>
<dbReference type="EMBL" id="FP929125">
    <property type="protein sequence ID" value="CBX94627.1"/>
    <property type="molecule type" value="Genomic_DNA"/>
</dbReference>
<keyword evidence="2" id="KW-0012">Acyltransferase</keyword>
<comment type="similarity">
    <text evidence="3">Belongs to the peptidase M28 family.</text>
</comment>
<dbReference type="GO" id="GO:0008270">
    <property type="term" value="F:zinc ion binding"/>
    <property type="evidence" value="ECO:0007669"/>
    <property type="project" value="TreeGrafter"/>
</dbReference>
<evidence type="ECO:0000256" key="3">
    <source>
        <dbReference type="RuleBase" id="RU361240"/>
    </source>
</evidence>
<accession>E4ZTR7</accession>
<dbReference type="PANTHER" id="PTHR12283:SF6">
    <property type="entry name" value="GLUTAMINYL-PEPTIDE CYCLOTRANSFERASE-RELATED"/>
    <property type="match status" value="1"/>
</dbReference>
<evidence type="ECO:0000313" key="7">
    <source>
        <dbReference type="EMBL" id="CBX94627.1"/>
    </source>
</evidence>
<dbReference type="Proteomes" id="UP000002668">
    <property type="component" value="Genome"/>
</dbReference>
<keyword evidence="3" id="KW-0479">Metal-binding</keyword>
<dbReference type="PANTHER" id="PTHR12283">
    <property type="entry name" value="GLUTAMINYL-PEPTIDE CYCLOTRANSFERASE"/>
    <property type="match status" value="1"/>
</dbReference>
<sequence length="840" mass="94435">MLLKSALPPLLSLLSLATAYHVLSDETLKHLPGPGDDFDIKTGSIMAPILVPRVSGTEGNAAVRKHFVDFFASHLPDWRVELHNSTSTTPVSKGKEVPFVNIIATRDPPNSLPGDVSRLALVAHYDSKYTPTGFIGATDSAAPCAMILHAARSIDAALTKKWAAAKPDDIVEHKGVQIILLDGEEAFHSWTDTDSLYGARALAEAWETTFHAAASTYRTPLDSIELFLLLDLLGSKEPRVPSYFKTTHWAYRHMAVAEGRLRRLGMMKTSANHIDKVKGRENKKPRADPMFLPEKAKPNDRFQGGTVQDDHIPFMARGVEILHVIPSPFPKVWHEITDDGEHLDMDTVEDWAKLVIVFAAEWMELEGYFDLGTQKKRVADAEKSELSYIPTSPPTMPKGRPKKHNPTLYPLPPSPPSPTLIPPNPQSTPHRRGGKHRVKSADLTHTPYDDFSYAAILSLSKDRALYRKDMKKGEMAAANAHFDAETRRCEDAALAERERRVQEEKRREAARREREVERERRRVVGEELSSADEGDAGWECVDAGANEYEQGVVGCILSDSEGWSDSSEDEEEERVGPETPTLRPDCGLRLFEWPAWSDERGEEVELSLLHQSGLTPISPSHLTHSSTTWFPLPVPYTPLILHTTHTQQALHLPGALYPLHIPPSYTPAIPTATRRAAHTGLLLPPLHNACLERGVDWAARTRVDGATGAMFFRLPERKRGAGALRDVYERWEGEERRARRVGGRKSAKDVREERAWRRAQRARRKARKVAEIYEASRWKPMALVYVPAYLDWEDGEVEKGSVIGGARDGDDEGHRTLENLYYVRFKECDVPHYYFWRSRN</sequence>
<keyword evidence="8" id="KW-1185">Reference proteome</keyword>
<keyword evidence="3" id="KW-0645">Protease</keyword>
<evidence type="ECO:0000259" key="6">
    <source>
        <dbReference type="Pfam" id="PF04389"/>
    </source>
</evidence>
<name>E4ZTR7_LEPMJ</name>
<dbReference type="GO" id="GO:0016603">
    <property type="term" value="F:glutaminyl-peptide cyclotransferase activity"/>
    <property type="evidence" value="ECO:0007669"/>
    <property type="project" value="InterPro"/>
</dbReference>
<feature type="compositionally biased region" description="Basic residues" evidence="5">
    <location>
        <begin position="429"/>
        <end position="438"/>
    </location>
</feature>
<protein>
    <recommendedName>
        <fullName evidence="3">Peptide hydrolase</fullName>
        <ecNumber evidence="3">3.4.-.-</ecNumber>
    </recommendedName>
</protein>
<reference evidence="8" key="1">
    <citation type="journal article" date="2011" name="Nat. Commun.">
        <title>Effector diversification within compartments of the Leptosphaeria maculans genome affected by Repeat-Induced Point mutations.</title>
        <authorList>
            <person name="Rouxel T."/>
            <person name="Grandaubert J."/>
            <person name="Hane J.K."/>
            <person name="Hoede C."/>
            <person name="van de Wouw A.P."/>
            <person name="Couloux A."/>
            <person name="Dominguez V."/>
            <person name="Anthouard V."/>
            <person name="Bally P."/>
            <person name="Bourras S."/>
            <person name="Cozijnsen A.J."/>
            <person name="Ciuffetti L.M."/>
            <person name="Degrave A."/>
            <person name="Dilmaghani A."/>
            <person name="Duret L."/>
            <person name="Fudal I."/>
            <person name="Goodwin S.B."/>
            <person name="Gout L."/>
            <person name="Glaser N."/>
            <person name="Linglin J."/>
            <person name="Kema G.H.J."/>
            <person name="Lapalu N."/>
            <person name="Lawrence C.B."/>
            <person name="May K."/>
            <person name="Meyer M."/>
            <person name="Ollivier B."/>
            <person name="Poulain J."/>
            <person name="Schoch C.L."/>
            <person name="Simon A."/>
            <person name="Spatafora J.W."/>
            <person name="Stachowiak A."/>
            <person name="Turgeon B.G."/>
            <person name="Tyler B.M."/>
            <person name="Vincent D."/>
            <person name="Weissenbach J."/>
            <person name="Amselem J."/>
            <person name="Quesneville H."/>
            <person name="Oliver R.P."/>
            <person name="Wincker P."/>
            <person name="Balesdent M.-H."/>
            <person name="Howlett B.J."/>
        </authorList>
    </citation>
    <scope>NUCLEOTIDE SEQUENCE [LARGE SCALE GENOMIC DNA]</scope>
    <source>
        <strain evidence="8">JN3 / isolate v23.1.3 / race Av1-4-5-6-7-8</strain>
    </source>
</reference>
<dbReference type="GO" id="GO:0008233">
    <property type="term" value="F:peptidase activity"/>
    <property type="evidence" value="ECO:0007669"/>
    <property type="project" value="UniProtKB-KW"/>
</dbReference>
<feature type="domain" description="Peptidase M28" evidence="6">
    <location>
        <begin position="101"/>
        <end position="358"/>
    </location>
</feature>
<dbReference type="VEuPathDB" id="FungiDB:LEMA_P116300.1"/>